<dbReference type="RefSeq" id="WP_185177922.1">
    <property type="nucleotide sequence ID" value="NZ_CBCSEP010000016.1"/>
</dbReference>
<reference evidence="1 2" key="1">
    <citation type="submission" date="2020-08" db="EMBL/GenBank/DDBJ databases">
        <title>Cohnella phylogeny.</title>
        <authorList>
            <person name="Dunlap C."/>
        </authorList>
    </citation>
    <scope>NUCLEOTIDE SEQUENCE [LARGE SCALE GENOMIC DNA]</scope>
    <source>
        <strain evidence="1 2">DSM 103658</strain>
    </source>
</reference>
<protein>
    <submittedName>
        <fullName evidence="1">Uncharacterized protein</fullName>
    </submittedName>
</protein>
<dbReference type="EMBL" id="JACJVN010000019">
    <property type="protein sequence ID" value="MBB6676636.1"/>
    <property type="molecule type" value="Genomic_DNA"/>
</dbReference>
<proteinExistence type="predicted"/>
<dbReference type="AlphaFoldDB" id="A0A841T9C2"/>
<accession>A0A841T9C2</accession>
<dbReference type="Proteomes" id="UP000574133">
    <property type="component" value="Unassembled WGS sequence"/>
</dbReference>
<evidence type="ECO:0000313" key="1">
    <source>
        <dbReference type="EMBL" id="MBB6676636.1"/>
    </source>
</evidence>
<keyword evidence="2" id="KW-1185">Reference proteome</keyword>
<evidence type="ECO:0000313" key="2">
    <source>
        <dbReference type="Proteomes" id="UP000574133"/>
    </source>
</evidence>
<comment type="caution">
    <text evidence="1">The sequence shown here is derived from an EMBL/GenBank/DDBJ whole genome shotgun (WGS) entry which is preliminary data.</text>
</comment>
<sequence>MAKKWDEAYRLFQSAEMGALPTLYASTEPSLSGGEYIGPGGKGAKRGYPALDPAIDGIDDPIIAGRLWEVSEQLTGILYSFQSHS</sequence>
<organism evidence="1 2">
    <name type="scientific">Cohnella lubricantis</name>
    <dbReference type="NCBI Taxonomy" id="2163172"/>
    <lineage>
        <taxon>Bacteria</taxon>
        <taxon>Bacillati</taxon>
        <taxon>Bacillota</taxon>
        <taxon>Bacilli</taxon>
        <taxon>Bacillales</taxon>
        <taxon>Paenibacillaceae</taxon>
        <taxon>Cohnella</taxon>
    </lineage>
</organism>
<gene>
    <name evidence="1" type="ORF">H4Q31_04755</name>
</gene>
<name>A0A841T9C2_9BACL</name>